<feature type="domain" description="DUF222" evidence="1">
    <location>
        <begin position="13"/>
        <end position="89"/>
    </location>
</feature>
<sequence length="102" mass="11178">MPTKLGGQWVLSCAHWLSWRIGVGIEAAREKVRVARALELLTNVDALFGRGELSYSKVRAITRVATPETEQHFLDVAAHATAAQLERLTGSYERSVGLCTSP</sequence>
<dbReference type="RefSeq" id="WP_219908014.1">
    <property type="nucleotide sequence ID" value="NZ_PVNL01000074.1"/>
</dbReference>
<evidence type="ECO:0000259" key="1">
    <source>
        <dbReference type="Pfam" id="PF02720"/>
    </source>
</evidence>
<dbReference type="AlphaFoldDB" id="A0A2S9YMW7"/>
<dbReference type="Pfam" id="PF02720">
    <property type="entry name" value="DUF222"/>
    <property type="match status" value="1"/>
</dbReference>
<dbReference type="InterPro" id="IPR003870">
    <property type="entry name" value="DUF222"/>
</dbReference>
<evidence type="ECO:0000313" key="2">
    <source>
        <dbReference type="EMBL" id="PRQ06431.1"/>
    </source>
</evidence>
<name>A0A2S9YMW7_9BACT</name>
<proteinExistence type="predicted"/>
<comment type="caution">
    <text evidence="2">The sequence shown here is derived from an EMBL/GenBank/DDBJ whole genome shotgun (WGS) entry which is preliminary data.</text>
</comment>
<reference evidence="2 3" key="1">
    <citation type="submission" date="2018-03" db="EMBL/GenBank/DDBJ databases">
        <title>Draft Genome Sequences of the Obligatory Marine Myxobacteria Enhygromyxa salina SWB007.</title>
        <authorList>
            <person name="Poehlein A."/>
            <person name="Moghaddam J.A."/>
            <person name="Harms H."/>
            <person name="Alanjari M."/>
            <person name="Koenig G.M."/>
            <person name="Daniel R."/>
            <person name="Schaeberle T.F."/>
        </authorList>
    </citation>
    <scope>NUCLEOTIDE SEQUENCE [LARGE SCALE GENOMIC DNA]</scope>
    <source>
        <strain evidence="2 3">SWB007</strain>
    </source>
</reference>
<gene>
    <name evidence="2" type="ORF">ENSA7_37500</name>
</gene>
<protein>
    <recommendedName>
        <fullName evidence="1">DUF222 domain-containing protein</fullName>
    </recommendedName>
</protein>
<evidence type="ECO:0000313" key="3">
    <source>
        <dbReference type="Proteomes" id="UP000238823"/>
    </source>
</evidence>
<dbReference type="EMBL" id="PVNL01000074">
    <property type="protein sequence ID" value="PRQ06431.1"/>
    <property type="molecule type" value="Genomic_DNA"/>
</dbReference>
<dbReference type="Proteomes" id="UP000238823">
    <property type="component" value="Unassembled WGS sequence"/>
</dbReference>
<organism evidence="2 3">
    <name type="scientific">Enhygromyxa salina</name>
    <dbReference type="NCBI Taxonomy" id="215803"/>
    <lineage>
        <taxon>Bacteria</taxon>
        <taxon>Pseudomonadati</taxon>
        <taxon>Myxococcota</taxon>
        <taxon>Polyangia</taxon>
        <taxon>Nannocystales</taxon>
        <taxon>Nannocystaceae</taxon>
        <taxon>Enhygromyxa</taxon>
    </lineage>
</organism>
<accession>A0A2S9YMW7</accession>